<comment type="caution">
    <text evidence="3">The sequence shown here is derived from an EMBL/GenBank/DDBJ whole genome shotgun (WGS) entry which is preliminary data.</text>
</comment>
<gene>
    <name evidence="3" type="ORF">DGAL_LOCUS256</name>
</gene>
<dbReference type="PANTHER" id="PTHR46312:SF2">
    <property type="entry name" value="NUCLEOTIDE-BINDING OLIGOMERIZATION DOMAIN-CONTAINING PROTEIN 2-LIKE"/>
    <property type="match status" value="1"/>
</dbReference>
<name>A0A8J2RCY8_9CRUS</name>
<proteinExistence type="predicted"/>
<dbReference type="InterPro" id="IPR027417">
    <property type="entry name" value="P-loop_NTPase"/>
</dbReference>
<dbReference type="Gene3D" id="1.25.40.20">
    <property type="entry name" value="Ankyrin repeat-containing domain"/>
    <property type="match status" value="1"/>
</dbReference>
<sequence>MKAVGLYWATIMGNPIPSTSSTSKKRKKKNNSTNQDDGPSSKLTKQPRTENAVLSNSTNQDDDPSSKLTKQPNSQTKNVALSIGNLKNSLHGIIFQSKLLIHFLLEGIDAGYDFHLATERPDLGGKFDDIVFKFWPNKFNESEFKIRFVQAKHKQSDSETLTATDLLNTNDGDFSLLKYFKSFRQICKKNGSENVQDVVICSNAGLDQSNLVLKGFSLIPCQNSKEDRIFTFGTFHRIQLKGSEIEKELRGKLKQCSLNHILAYEIVKCFTNEPKTPETKAQMTLQNPWFKLYHFALVNEGILEIEKRKNKFMAKLSDGFKEKQSNLSSTAKEFHDILCKDNTWETLKVTKITTSKTFGSRPKDEEAHIIKPNLPCDRVEDSEIDEFFKKLFFVKVPNEVELGKILTLSIGKRFGLKNSCLQSSFVLEVVLNWFKTKESEFMSAEEGLNILKKSEEKIKALQYTFNSLHYQESFTEDGFLFRSEAIRLMASTLKTFLDSSEEDGQVLHIFTLSCQLSCLKLHFALQNLSGFERKDSYWMLPYSDLKTEKNFTMLKDMMKATDSPNLLIIVCDDDITLPPNFKASDAIQKQQKVILIGREAISEKIAEKKEKVEKDEIHFLDLNDESQARLLNVSVNFQGEINLNVSALIQSEKPTQVIDSLSLLQLYLNRVNGIIVGAASPVCSHYDENLYINRRLVSPFPLEEFESRVREAPGYERKFKLSSKGSIEWMIENDKEQIECWKNIKDSIIGVENHFSKTNQKYIITESELLPEKWKNSRVIIVSDIPGIGKSALLTHIYGQIKKTKSYEWVVRINLIDCTHLFDVNVNVDSATNTIDFLINNLMEASWNSSHFAKTLFRYRLLNCGEVVLMLDGFDEMQDHCQVNAVRWMKALLKQTKINKIYVTTRPHMKEELENQFFQISLLIQDFSEADQEQYLTNFWTKKLETKDERISQFAESLVVLAKKNLDDGERVFSGVPLHCRMLAECFLDYFKKRILANGQHVHIPIYLEGSFDRVSLFRLYWKTKCKILQEEKRKIDSKNAFNNVAEQAESIIPRQFFQKLAIDTLFDENSAKVLWDKSLLKSVLHQYSNLAYVHGLTEKNGAKQRFPHLMSAEYFVADFVICTFEDEERSESFDKVPIQDLIFKKILVEKQFKGVRLFLDGLLRTTIPADDISWPFASKKELSSLLLHEKFNSRLISSNREEDFSIDHVLFGVTKEGHSYVLGWVLYCAKEAFTRHSKGEIPWNDEMLTFLDPPKACRALRSAYENIGYIFKRFLLWFEGASKTVLIDIINEIFTDLSNYNFSFRWSRLSRGSELRTFLNFIERNREKIGIPYLNNLLTDEQNDKFILTTLLWSYGKVAVLIEVQICELVLYGLRNILVNCPGVMTNILERWFRWSSIKTRVTMGKISHSITDNSWTTPSVFEHFPCLVIMIGLKYLNATLKFEQEEVRKHFDSITSPIFWRALTLEPLILTQLEPNTYNAKVSLNAVEERDVYGLTPLQRAAMCGDVEGITNILKIGDKQLLCNQLTQGENRFTPLYLAVSCCNEEACLVILKFLKCNSSSEIISDDLLNSRGCLYRAISDAQDRRNIDTERVIVGFLNVFGKTFGKKPLLEFLMNGRVYMDHRFYVSILKLAVVRDMHDVISKMVEIYSNEKSLSDLAFKEDKSIILTALAGKSDENLQIALKKTLENILYWKKENVLLEFIFETIPIPNTYNKIIDIIVQTFCCSVVQEFTVEKLFPSAFPFFLQLLTSKRPHYSGFSSVWTEFCTQPETSVEFIINILKHIPDGEQRCVILHNDGEGQVIALAKKWGRDDVVDAMRSYVIQKNLPFLQEMDTLIANVIPQKNPRHELIPSRSFRFKY</sequence>
<organism evidence="3 4">
    <name type="scientific">Daphnia galeata</name>
    <dbReference type="NCBI Taxonomy" id="27404"/>
    <lineage>
        <taxon>Eukaryota</taxon>
        <taxon>Metazoa</taxon>
        <taxon>Ecdysozoa</taxon>
        <taxon>Arthropoda</taxon>
        <taxon>Crustacea</taxon>
        <taxon>Branchiopoda</taxon>
        <taxon>Diplostraca</taxon>
        <taxon>Cladocera</taxon>
        <taxon>Anomopoda</taxon>
        <taxon>Daphniidae</taxon>
        <taxon>Daphnia</taxon>
    </lineage>
</organism>
<feature type="region of interest" description="Disordered" evidence="1">
    <location>
        <begin position="15"/>
        <end position="76"/>
    </location>
</feature>
<feature type="compositionally biased region" description="Polar residues" evidence="1">
    <location>
        <begin position="35"/>
        <end position="46"/>
    </location>
</feature>
<dbReference type="Pfam" id="PF05729">
    <property type="entry name" value="NACHT"/>
    <property type="match status" value="1"/>
</dbReference>
<dbReference type="SUPFAM" id="SSF48403">
    <property type="entry name" value="Ankyrin repeat"/>
    <property type="match status" value="1"/>
</dbReference>
<dbReference type="InterPro" id="IPR036770">
    <property type="entry name" value="Ankyrin_rpt-contain_sf"/>
</dbReference>
<evidence type="ECO:0000259" key="2">
    <source>
        <dbReference type="Pfam" id="PF05729"/>
    </source>
</evidence>
<evidence type="ECO:0000313" key="4">
    <source>
        <dbReference type="Proteomes" id="UP000789390"/>
    </source>
</evidence>
<accession>A0A8J2RCY8</accession>
<dbReference type="OrthoDB" id="6745084at2759"/>
<dbReference type="SUPFAM" id="SSF52540">
    <property type="entry name" value="P-loop containing nucleoside triphosphate hydrolases"/>
    <property type="match status" value="1"/>
</dbReference>
<dbReference type="PANTHER" id="PTHR46312">
    <property type="entry name" value="NACHT DOMAIN-CONTAINING PROTEIN"/>
    <property type="match status" value="1"/>
</dbReference>
<feature type="compositionally biased region" description="Polar residues" evidence="1">
    <location>
        <begin position="66"/>
        <end position="76"/>
    </location>
</feature>
<dbReference type="Proteomes" id="UP000789390">
    <property type="component" value="Unassembled WGS sequence"/>
</dbReference>
<dbReference type="Gene3D" id="3.40.50.300">
    <property type="entry name" value="P-loop containing nucleotide triphosphate hydrolases"/>
    <property type="match status" value="1"/>
</dbReference>
<evidence type="ECO:0000256" key="1">
    <source>
        <dbReference type="SAM" id="MobiDB-lite"/>
    </source>
</evidence>
<keyword evidence="4" id="KW-1185">Reference proteome</keyword>
<evidence type="ECO:0000313" key="3">
    <source>
        <dbReference type="EMBL" id="CAH0098209.1"/>
    </source>
</evidence>
<reference evidence="3" key="1">
    <citation type="submission" date="2021-11" db="EMBL/GenBank/DDBJ databases">
        <authorList>
            <person name="Schell T."/>
        </authorList>
    </citation>
    <scope>NUCLEOTIDE SEQUENCE</scope>
    <source>
        <strain evidence="3">M5</strain>
    </source>
</reference>
<feature type="domain" description="NACHT" evidence="2">
    <location>
        <begin position="779"/>
        <end position="939"/>
    </location>
</feature>
<protein>
    <recommendedName>
        <fullName evidence="2">NACHT domain-containing protein</fullName>
    </recommendedName>
</protein>
<dbReference type="EMBL" id="CAKKLH010000001">
    <property type="protein sequence ID" value="CAH0098209.1"/>
    <property type="molecule type" value="Genomic_DNA"/>
</dbReference>
<dbReference type="InterPro" id="IPR007111">
    <property type="entry name" value="NACHT_NTPase"/>
</dbReference>